<evidence type="ECO:0000256" key="1">
    <source>
        <dbReference type="ARBA" id="ARBA00022598"/>
    </source>
</evidence>
<dbReference type="InterPro" id="IPR045864">
    <property type="entry name" value="aa-tRNA-synth_II/BPL/LPL"/>
</dbReference>
<reference evidence="3 4" key="1">
    <citation type="submission" date="2019-11" db="EMBL/GenBank/DDBJ databases">
        <authorList>
            <person name="Zheng R.K."/>
            <person name="Sun C.M."/>
        </authorList>
    </citation>
    <scope>NUCLEOTIDE SEQUENCE [LARGE SCALE GENOMIC DNA]</scope>
    <source>
        <strain evidence="3 4">WC007</strain>
    </source>
</reference>
<dbReference type="InterPro" id="IPR004143">
    <property type="entry name" value="BPL_LPL_catalytic"/>
</dbReference>
<dbReference type="PANTHER" id="PTHR12835">
    <property type="entry name" value="BIOTIN PROTEIN LIGASE"/>
    <property type="match status" value="1"/>
</dbReference>
<protein>
    <submittedName>
        <fullName evidence="3">Biotin--[acetyl-CoA-carboxylase] ligase</fullName>
        <ecNumber evidence="3">6.3.4.15</ecNumber>
    </submittedName>
</protein>
<gene>
    <name evidence="3" type="ORF">GM418_06175</name>
</gene>
<sequence>MNFSDKNYIVLNAVESTNNYANQLIMSKQAVEGTVVLAYFQEKGRGQRGNYWESEKGKNLLTSIILFPGFLPAERQFAISKIVSLALYDFLNSKTLDVSIKWPNDLYLGSRKIAGILIENGVKGRNIFSSVLGIGLNLNQKEFVSGAPNPVSLQQITGKEYNIHDVLDEIVELIFKWYQRLANGDFEYIDSMYFERLFRKNMWSIFKDGDGEFKAKIIGIGEFGQLILKRQNGKLSEYMFKEVEYIF</sequence>
<dbReference type="Proteomes" id="UP000428260">
    <property type="component" value="Chromosome"/>
</dbReference>
<dbReference type="AlphaFoldDB" id="A0A6I6JQ36"/>
<keyword evidence="4" id="KW-1185">Reference proteome</keyword>
<dbReference type="PANTHER" id="PTHR12835:SF5">
    <property type="entry name" value="BIOTIN--PROTEIN LIGASE"/>
    <property type="match status" value="1"/>
</dbReference>
<dbReference type="EMBL" id="CP046401">
    <property type="protein sequence ID" value="QGY43259.1"/>
    <property type="molecule type" value="Genomic_DNA"/>
</dbReference>
<evidence type="ECO:0000313" key="3">
    <source>
        <dbReference type="EMBL" id="QGY43259.1"/>
    </source>
</evidence>
<dbReference type="EC" id="6.3.4.15" evidence="3"/>
<dbReference type="RefSeq" id="WP_158864213.1">
    <property type="nucleotide sequence ID" value="NZ_CP046401.1"/>
</dbReference>
<dbReference type="GO" id="GO:0004077">
    <property type="term" value="F:biotin--[biotin carboxyl-carrier protein] ligase activity"/>
    <property type="evidence" value="ECO:0007669"/>
    <property type="project" value="UniProtKB-EC"/>
</dbReference>
<keyword evidence="1 3" id="KW-0436">Ligase</keyword>
<accession>A0A6I6JQ36</accession>
<dbReference type="PROSITE" id="PS51733">
    <property type="entry name" value="BPL_LPL_CATALYTIC"/>
    <property type="match status" value="1"/>
</dbReference>
<evidence type="ECO:0000313" key="4">
    <source>
        <dbReference type="Proteomes" id="UP000428260"/>
    </source>
</evidence>
<dbReference type="InterPro" id="IPR004408">
    <property type="entry name" value="Biotin_CoA_COase_ligase"/>
</dbReference>
<name>A0A6I6JQ36_9BACT</name>
<dbReference type="GO" id="GO:0005737">
    <property type="term" value="C:cytoplasm"/>
    <property type="evidence" value="ECO:0007669"/>
    <property type="project" value="TreeGrafter"/>
</dbReference>
<dbReference type="SUPFAM" id="SSF55681">
    <property type="entry name" value="Class II aaRS and biotin synthetases"/>
    <property type="match status" value="1"/>
</dbReference>
<feature type="domain" description="BPL/LPL catalytic" evidence="2">
    <location>
        <begin position="1"/>
        <end position="182"/>
    </location>
</feature>
<dbReference type="NCBIfam" id="TIGR00121">
    <property type="entry name" value="birA_ligase"/>
    <property type="match status" value="1"/>
</dbReference>
<dbReference type="KEGG" id="mcos:GM418_06175"/>
<organism evidence="3 4">
    <name type="scientific">Maribellus comscasis</name>
    <dbReference type="NCBI Taxonomy" id="2681766"/>
    <lineage>
        <taxon>Bacteria</taxon>
        <taxon>Pseudomonadati</taxon>
        <taxon>Bacteroidota</taxon>
        <taxon>Bacteroidia</taxon>
        <taxon>Marinilabiliales</taxon>
        <taxon>Prolixibacteraceae</taxon>
        <taxon>Maribellus</taxon>
    </lineage>
</organism>
<evidence type="ECO:0000259" key="2">
    <source>
        <dbReference type="PROSITE" id="PS51733"/>
    </source>
</evidence>
<dbReference type="Pfam" id="PF03099">
    <property type="entry name" value="BPL_LplA_LipB"/>
    <property type="match status" value="1"/>
</dbReference>
<dbReference type="Gene3D" id="3.30.930.10">
    <property type="entry name" value="Bira Bifunctional Protein, Domain 2"/>
    <property type="match status" value="1"/>
</dbReference>
<dbReference type="CDD" id="cd16442">
    <property type="entry name" value="BPL"/>
    <property type="match status" value="1"/>
</dbReference>
<proteinExistence type="predicted"/>